<protein>
    <recommendedName>
        <fullName evidence="4">Protein alan shepard</fullName>
    </recommendedName>
</protein>
<dbReference type="Pfam" id="PF00076">
    <property type="entry name" value="RRM_1"/>
    <property type="match status" value="2"/>
</dbReference>
<dbReference type="InterPro" id="IPR035979">
    <property type="entry name" value="RBD_domain_sf"/>
</dbReference>
<evidence type="ECO:0000256" key="1">
    <source>
        <dbReference type="ARBA" id="ARBA00022737"/>
    </source>
</evidence>
<dbReference type="Gene3D" id="3.30.70.330">
    <property type="match status" value="2"/>
</dbReference>
<feature type="compositionally biased region" description="Low complexity" evidence="6">
    <location>
        <begin position="100"/>
        <end position="127"/>
    </location>
</feature>
<dbReference type="InterPro" id="IPR012677">
    <property type="entry name" value="Nucleotide-bd_a/b_plait_sf"/>
</dbReference>
<dbReference type="GO" id="GO:1990904">
    <property type="term" value="C:ribonucleoprotein complex"/>
    <property type="evidence" value="ECO:0007669"/>
    <property type="project" value="InterPro"/>
</dbReference>
<evidence type="ECO:0000256" key="6">
    <source>
        <dbReference type="SAM" id="MobiDB-lite"/>
    </source>
</evidence>
<dbReference type="PROSITE" id="PS50102">
    <property type="entry name" value="RRM"/>
    <property type="match status" value="2"/>
</dbReference>
<evidence type="ECO:0000256" key="4">
    <source>
        <dbReference type="ARBA" id="ARBA00039536"/>
    </source>
</evidence>
<feature type="domain" description="RRM" evidence="7">
    <location>
        <begin position="149"/>
        <end position="222"/>
    </location>
</feature>
<evidence type="ECO:0000256" key="5">
    <source>
        <dbReference type="PROSITE-ProRule" id="PRU00176"/>
    </source>
</evidence>
<accession>A0AAV1JQR3</accession>
<sequence length="603" mass="64447">MPTPGIQSSVGCRSSSGVSAGAVTVAAAGAGGACAGRMASAGAQFRGGTQQWATAYAPQPCRYPPPQPQPYAAAPSPYTPHQYSGIGMAGGCGAAGTRVPTAASPANTASSSSSNSAGGTRSTSLSTAPPPPASSTSTTGASGEQLSRTNLYIRGLNQNTTDKDLVQMCQMYGNIISTKAILDKNTNKCKGYGFVDFESISSAEAAVKGLQAKGVQAQMAKVGIWFLRRLNRQQEQDPTNLYMANLPPHFKENDVDQLLAKFGQVVSTRILRDTHGHSKGVGFARMESREKCEQIIQMFNGNPIPGAKEPLLVKFADGGNKKKASYNKQNDSGRGWRDNADSIQIYLNQAMSVSGVYAGGVAGGAGGDCTGVYRSSASVYGVAAFHPQLHHHHHAAHPAAWLAPYATLIPPAHPAHHAPHPAHATHIPIDAVPSQYVNWDSLRPENEVYYFASHPYQYFAGPTPPVIQMPMESEHASTAASPDEAYQPYPPPNLICGRYRLHRDSSLSLIQFGSLASTARLDGFRLWRLSSLATFVSGDFRLWRPSSLATFVSGGFRLWRLSSLAASVSGGLRLWRGFRLSASRSELRRFDGVFRRRESGLHA</sequence>
<dbReference type="SMART" id="SM00360">
    <property type="entry name" value="RRM"/>
    <property type="match status" value="2"/>
</dbReference>
<dbReference type="InterPro" id="IPR000504">
    <property type="entry name" value="RRM_dom"/>
</dbReference>
<dbReference type="PANTHER" id="PTHR24012">
    <property type="entry name" value="RNA BINDING PROTEIN"/>
    <property type="match status" value="1"/>
</dbReference>
<dbReference type="InterPro" id="IPR002343">
    <property type="entry name" value="Hud_Sxl_RNA"/>
</dbReference>
<evidence type="ECO:0000256" key="3">
    <source>
        <dbReference type="ARBA" id="ARBA00037469"/>
    </source>
</evidence>
<proteinExistence type="predicted"/>
<evidence type="ECO:0000259" key="7">
    <source>
        <dbReference type="PROSITE" id="PS50102"/>
    </source>
</evidence>
<dbReference type="FunFam" id="3.30.70.330:FF:000012">
    <property type="entry name" value="RNA-binding motif, single-stranded-interacting protein 3 isoform 1"/>
    <property type="match status" value="1"/>
</dbReference>
<dbReference type="SUPFAM" id="SSF54928">
    <property type="entry name" value="RNA-binding domain, RBD"/>
    <property type="match status" value="1"/>
</dbReference>
<keyword evidence="2 5" id="KW-0694">RNA-binding</keyword>
<name>A0AAV1JQR3_9NEOP</name>
<dbReference type="FunFam" id="3.30.70.330:FF:000169">
    <property type="entry name" value="protein alan shepard isoform X4"/>
    <property type="match status" value="1"/>
</dbReference>
<evidence type="ECO:0000313" key="8">
    <source>
        <dbReference type="EMBL" id="CAK1551049.1"/>
    </source>
</evidence>
<feature type="region of interest" description="Disordered" evidence="6">
    <location>
        <begin position="97"/>
        <end position="146"/>
    </location>
</feature>
<dbReference type="GO" id="GO:0003723">
    <property type="term" value="F:RNA binding"/>
    <property type="evidence" value="ECO:0007669"/>
    <property type="project" value="UniProtKB-UniRule"/>
</dbReference>
<reference evidence="8 9" key="1">
    <citation type="submission" date="2023-11" db="EMBL/GenBank/DDBJ databases">
        <authorList>
            <person name="Okamura Y."/>
        </authorList>
    </citation>
    <scope>NUCLEOTIDE SEQUENCE [LARGE SCALE GENOMIC DNA]</scope>
</reference>
<dbReference type="AlphaFoldDB" id="A0AAV1JQR3"/>
<comment type="caution">
    <text evidence="8">The sequence shown here is derived from an EMBL/GenBank/DDBJ whole genome shotgun (WGS) entry which is preliminary data.</text>
</comment>
<dbReference type="EMBL" id="CAVLEF010000107">
    <property type="protein sequence ID" value="CAK1551049.1"/>
    <property type="molecule type" value="Genomic_DNA"/>
</dbReference>
<dbReference type="PRINTS" id="PR00961">
    <property type="entry name" value="HUDSXLRNA"/>
</dbReference>
<evidence type="ECO:0000256" key="2">
    <source>
        <dbReference type="ARBA" id="ARBA00022884"/>
    </source>
</evidence>
<keyword evidence="9" id="KW-1185">Reference proteome</keyword>
<evidence type="ECO:0000313" key="9">
    <source>
        <dbReference type="Proteomes" id="UP001497472"/>
    </source>
</evidence>
<dbReference type="CDD" id="cd12243">
    <property type="entry name" value="RRM1_MSSP"/>
    <property type="match status" value="1"/>
</dbReference>
<feature type="domain" description="RRM" evidence="7">
    <location>
        <begin position="239"/>
        <end position="318"/>
    </location>
</feature>
<feature type="region of interest" description="Disordered" evidence="6">
    <location>
        <begin position="57"/>
        <end position="77"/>
    </location>
</feature>
<dbReference type="Proteomes" id="UP001497472">
    <property type="component" value="Unassembled WGS sequence"/>
</dbReference>
<gene>
    <name evidence="8" type="ORF">LNINA_LOCUS10224</name>
</gene>
<organism evidence="8 9">
    <name type="scientific">Leptosia nina</name>
    <dbReference type="NCBI Taxonomy" id="320188"/>
    <lineage>
        <taxon>Eukaryota</taxon>
        <taxon>Metazoa</taxon>
        <taxon>Ecdysozoa</taxon>
        <taxon>Arthropoda</taxon>
        <taxon>Hexapoda</taxon>
        <taxon>Insecta</taxon>
        <taxon>Pterygota</taxon>
        <taxon>Neoptera</taxon>
        <taxon>Endopterygota</taxon>
        <taxon>Lepidoptera</taxon>
        <taxon>Glossata</taxon>
        <taxon>Ditrysia</taxon>
        <taxon>Papilionoidea</taxon>
        <taxon>Pieridae</taxon>
        <taxon>Pierinae</taxon>
        <taxon>Leptosia</taxon>
    </lineage>
</organism>
<comment type="function">
    <text evidence="3">Has a role in the perception of gravity.</text>
</comment>
<keyword evidence="1" id="KW-0677">Repeat</keyword>
<dbReference type="CDD" id="cd12244">
    <property type="entry name" value="RRM2_MSSP"/>
    <property type="match status" value="1"/>
</dbReference>